<keyword evidence="1" id="KW-0614">Plasmid</keyword>
<dbReference type="KEGG" id="mind:mvi_63930"/>
<dbReference type="AlphaFoldDB" id="A0A8H9C986"/>
<evidence type="ECO:0000313" key="1">
    <source>
        <dbReference type="EMBL" id="BCM87932.1"/>
    </source>
</evidence>
<dbReference type="EMBL" id="AP024148">
    <property type="protein sequence ID" value="BCM87932.1"/>
    <property type="molecule type" value="Genomic_DNA"/>
</dbReference>
<gene>
    <name evidence="1" type="ORF">mvi_63930</name>
</gene>
<name>A0A8H9C986_9HYPH</name>
<evidence type="ECO:0000313" key="2">
    <source>
        <dbReference type="Proteomes" id="UP000663508"/>
    </source>
</evidence>
<protein>
    <submittedName>
        <fullName evidence="1">Uncharacterized protein</fullName>
    </submittedName>
</protein>
<reference evidence="1" key="1">
    <citation type="submission" date="2020-11" db="EMBL/GenBank/DDBJ databases">
        <title>Complete genome sequence of a novel pathogenic Methylobacterium strain isolated from rice in Vietnam.</title>
        <authorList>
            <person name="Lai K."/>
            <person name="Okazaki S."/>
            <person name="Higashi K."/>
            <person name="Mori H."/>
            <person name="Toyoda A."/>
            <person name="Kurokawa K."/>
        </authorList>
    </citation>
    <scope>NUCLEOTIDE SEQUENCE</scope>
    <source>
        <strain evidence="1">VL1</strain>
        <plasmid evidence="1">pVL1_3</plasmid>
    </source>
</reference>
<sequence length="75" mass="8480">MVLHAAAGSMIARSTRPSRAQSLFDLRGQRRETLFTPTRDLILRAYLIGSHRFDTYPGIAPDWILLANPSVWVAR</sequence>
<dbReference type="Proteomes" id="UP000663508">
    <property type="component" value="Plasmid pVL1_3"/>
</dbReference>
<organism evidence="1 2">
    <name type="scientific">Methylobacterium indicum</name>
    <dbReference type="NCBI Taxonomy" id="1775910"/>
    <lineage>
        <taxon>Bacteria</taxon>
        <taxon>Pseudomonadati</taxon>
        <taxon>Pseudomonadota</taxon>
        <taxon>Alphaproteobacteria</taxon>
        <taxon>Hyphomicrobiales</taxon>
        <taxon>Methylobacteriaceae</taxon>
        <taxon>Methylobacterium</taxon>
    </lineage>
</organism>
<accession>A0A8H9C986</accession>
<proteinExistence type="predicted"/>
<geneLocation type="plasmid" evidence="1 2">
    <name>pVL1_3</name>
</geneLocation>